<organism evidence="2">
    <name type="scientific">Triticum aestivum</name>
    <name type="common">Wheat</name>
    <dbReference type="NCBI Taxonomy" id="4565"/>
    <lineage>
        <taxon>Eukaryota</taxon>
        <taxon>Viridiplantae</taxon>
        <taxon>Streptophyta</taxon>
        <taxon>Embryophyta</taxon>
        <taxon>Tracheophyta</taxon>
        <taxon>Spermatophyta</taxon>
        <taxon>Magnoliopsida</taxon>
        <taxon>Liliopsida</taxon>
        <taxon>Poales</taxon>
        <taxon>Poaceae</taxon>
        <taxon>BOP clade</taxon>
        <taxon>Pooideae</taxon>
        <taxon>Triticodae</taxon>
        <taxon>Triticeae</taxon>
        <taxon>Triticinae</taxon>
        <taxon>Triticum</taxon>
    </lineage>
</organism>
<reference evidence="2" key="2">
    <citation type="submission" date="2018-10" db="UniProtKB">
        <authorList>
            <consortium name="EnsemblPlants"/>
        </authorList>
    </citation>
    <scope>IDENTIFICATION</scope>
</reference>
<dbReference type="Proteomes" id="UP000019116">
    <property type="component" value="Chromosome 7A"/>
</dbReference>
<protein>
    <recommendedName>
        <fullName evidence="4">Ubiquitin-like protease family profile domain-containing protein</fullName>
    </recommendedName>
</protein>
<dbReference type="EnsemblPlants" id="TraesCS7A02G484500.1">
    <property type="protein sequence ID" value="TraesCS7A02G484500.1"/>
    <property type="gene ID" value="TraesCS7A02G484500"/>
</dbReference>
<feature type="region of interest" description="Disordered" evidence="1">
    <location>
        <begin position="207"/>
        <end position="227"/>
    </location>
</feature>
<reference evidence="2" key="1">
    <citation type="submission" date="2018-08" db="EMBL/GenBank/DDBJ databases">
        <authorList>
            <person name="Rossello M."/>
        </authorList>
    </citation>
    <scope>NUCLEOTIDE SEQUENCE [LARGE SCALE GENOMIC DNA]</scope>
    <source>
        <strain evidence="2">cv. Chinese Spring</strain>
    </source>
</reference>
<evidence type="ECO:0000256" key="1">
    <source>
        <dbReference type="SAM" id="MobiDB-lite"/>
    </source>
</evidence>
<dbReference type="Gramene" id="TraesCS7A02G484500.1">
    <property type="protein sequence ID" value="TraesCS7A02G484500.1"/>
    <property type="gene ID" value="TraesCS7A02G484500"/>
</dbReference>
<evidence type="ECO:0000313" key="3">
    <source>
        <dbReference type="Proteomes" id="UP000019116"/>
    </source>
</evidence>
<sequence length="516" mass="56883">MLRSVTPRIGLYNYDAMKKMVEKITVNVGAGEVSFHGATVRTELSVSNLIGFPSKKCPTAKPAPAPKRGNATCTPMLRSSYAKTGPQEFSNYIRTRYPSISAQKLGILLREQNARGLANISEMRQAFQSNMFNFTDKLMSCLAESCTCCKAHGNKKCILENEGTNTYDPPPHVSTDQTQFCTPLASKIGPRLPAPGNPGGCLSVNSSVSRKRDGSLSSSIQSGTAKKTCSRETETALAATPTCAQEPLNQIPISQDATVKEFASKIAAFYDDLTSILVTYYAEIRPTPGFILFGSTTDGAHLKIDLPQCKFGRDPWVAGSVPVPPNPTVLKAIKDWMSATSMLNLERKWIVHPKPRLVTLEGVEIQRQLASNDAMTHEMATAIFRRLGQVDLFFSKDSTGQIWRKFVEPDFATTVLSNADPMTVQSIRASFQEGTTSCNPASCRMWYIPTILPDGWTVYAFDMLRKRIIVLDPAVGPFGYSNRRVSMHEFVSNKLHAALFTCLQNFFSSWHCESSH</sequence>
<evidence type="ECO:0008006" key="4">
    <source>
        <dbReference type="Google" id="ProtNLM"/>
    </source>
</evidence>
<dbReference type="STRING" id="4565.A0A3B6RM41"/>
<accession>A0A3B6RM41</accession>
<dbReference type="OMA" id="CSRETET"/>
<dbReference type="OrthoDB" id="693934at2759"/>
<feature type="compositionally biased region" description="Polar residues" evidence="1">
    <location>
        <begin position="215"/>
        <end position="227"/>
    </location>
</feature>
<keyword evidence="3" id="KW-1185">Reference proteome</keyword>
<name>A0A3B6RM41_WHEAT</name>
<evidence type="ECO:0000313" key="2">
    <source>
        <dbReference type="EnsemblPlants" id="TraesCS7A02G484500.1"/>
    </source>
</evidence>
<proteinExistence type="predicted"/>
<dbReference type="Gramene" id="TraesCS7A03G1173900.1">
    <property type="protein sequence ID" value="TraesCS7A03G1173900.1.CDS"/>
    <property type="gene ID" value="TraesCS7A03G1173900"/>
</dbReference>
<dbReference type="AlphaFoldDB" id="A0A3B6RM41"/>